<dbReference type="Proteomes" id="UP000626109">
    <property type="component" value="Unassembled WGS sequence"/>
</dbReference>
<comment type="caution">
    <text evidence="2">The sequence shown here is derived from an EMBL/GenBank/DDBJ whole genome shotgun (WGS) entry which is preliminary data.</text>
</comment>
<dbReference type="SUPFAM" id="SSF49785">
    <property type="entry name" value="Galactose-binding domain-like"/>
    <property type="match status" value="1"/>
</dbReference>
<reference evidence="2" key="1">
    <citation type="submission" date="2021-02" db="EMBL/GenBank/DDBJ databases">
        <authorList>
            <person name="Dougan E. K."/>
            <person name="Rhodes N."/>
            <person name="Thang M."/>
            <person name="Chan C."/>
        </authorList>
    </citation>
    <scope>NUCLEOTIDE SEQUENCE</scope>
</reference>
<proteinExistence type="predicted"/>
<accession>A0A813L675</accession>
<dbReference type="EMBL" id="CAJNNW010033428">
    <property type="protein sequence ID" value="CAE8718851.1"/>
    <property type="molecule type" value="Genomic_DNA"/>
</dbReference>
<evidence type="ECO:0000313" key="3">
    <source>
        <dbReference type="Proteomes" id="UP000626109"/>
    </source>
</evidence>
<feature type="region of interest" description="Disordered" evidence="1">
    <location>
        <begin position="253"/>
        <end position="277"/>
    </location>
</feature>
<feature type="non-terminal residue" evidence="2">
    <location>
        <position position="1"/>
    </location>
</feature>
<name>A0A813L675_POLGL</name>
<evidence type="ECO:0000256" key="1">
    <source>
        <dbReference type="SAM" id="MobiDB-lite"/>
    </source>
</evidence>
<evidence type="ECO:0000313" key="2">
    <source>
        <dbReference type="EMBL" id="CAE8718851.1"/>
    </source>
</evidence>
<dbReference type="AlphaFoldDB" id="A0A813L675"/>
<organism evidence="2 3">
    <name type="scientific">Polarella glacialis</name>
    <name type="common">Dinoflagellate</name>
    <dbReference type="NCBI Taxonomy" id="89957"/>
    <lineage>
        <taxon>Eukaryota</taxon>
        <taxon>Sar</taxon>
        <taxon>Alveolata</taxon>
        <taxon>Dinophyceae</taxon>
        <taxon>Suessiales</taxon>
        <taxon>Suessiaceae</taxon>
        <taxon>Polarella</taxon>
    </lineage>
</organism>
<gene>
    <name evidence="2" type="ORF">PGLA2088_LOCUS40316</name>
</gene>
<dbReference type="InterPro" id="IPR008979">
    <property type="entry name" value="Galactose-bd-like_sf"/>
</dbReference>
<dbReference type="Gene3D" id="2.60.120.260">
    <property type="entry name" value="Galactose-binding domain-like"/>
    <property type="match status" value="1"/>
</dbReference>
<sequence>DNVEQQYRDPDSVGKAARMVWYRDHNDEGVSVQEGLRFYDGKVASLSVIKEYGGVCGAVSKFGTSACQAFGTPAMPVGQPGHCALIWRSPGGDWQLENDNSGWNQSFMHDCIQRTWQSELGPLCHQAGVIPVMERAQTSMVDYLASERLRAAMCLLKANGASDTSLISRLFPWPSSYPLEDDLSLELLAHAVARCRHNLPAWADLIRIIRCQARGECGLELLRTRADAAESEAEKLPSGPWAGGRRNLSRFQPVTASADQDNADRAVDGTDSEWFPDDPGDPQWLLIDLRRPCKVSAIRVKWWGDYGSRNTLQVFSSIEARAEDSSGDLEFTPRGRRISDVGLNGWTELAGWDEPSRSVKLELGNPCPDCFGLNKRYGIRRVEVLGSVARGDLSGEEASSQSLLRWAEAAFAADLLADQQALRFVRAMLQA</sequence>
<evidence type="ECO:0008006" key="4">
    <source>
        <dbReference type="Google" id="ProtNLM"/>
    </source>
</evidence>
<protein>
    <recommendedName>
        <fullName evidence="4">F5/8 type C domain-containing protein</fullName>
    </recommendedName>
</protein>